<dbReference type="EMBL" id="VSSQ01066182">
    <property type="protein sequence ID" value="MPN18772.1"/>
    <property type="molecule type" value="Genomic_DNA"/>
</dbReference>
<organism evidence="1">
    <name type="scientific">bioreactor metagenome</name>
    <dbReference type="NCBI Taxonomy" id="1076179"/>
    <lineage>
        <taxon>unclassified sequences</taxon>
        <taxon>metagenomes</taxon>
        <taxon>ecological metagenomes</taxon>
    </lineage>
</organism>
<proteinExistence type="predicted"/>
<protein>
    <submittedName>
        <fullName evidence="1">Uncharacterized protein</fullName>
    </submittedName>
</protein>
<dbReference type="AlphaFoldDB" id="A0A645FYI7"/>
<comment type="caution">
    <text evidence="1">The sequence shown here is derived from an EMBL/GenBank/DDBJ whole genome shotgun (WGS) entry which is preliminary data.</text>
</comment>
<accession>A0A645FYI7</accession>
<evidence type="ECO:0000313" key="1">
    <source>
        <dbReference type="EMBL" id="MPN18772.1"/>
    </source>
</evidence>
<gene>
    <name evidence="1" type="ORF">SDC9_166135</name>
</gene>
<sequence>MHQGKHDSPENGELPCTIDQCRLAQLLLYLYECLTHQEGSHDREYTRKNHGVDCSDEVELAEHDELGYQGDLGGNHHGCQIDEKQGVGAPELDFGECIACKGGGYKRSRYIDDRNLQ</sequence>
<name>A0A645FYI7_9ZZZZ</name>
<reference evidence="1" key="1">
    <citation type="submission" date="2019-08" db="EMBL/GenBank/DDBJ databases">
        <authorList>
            <person name="Kucharzyk K."/>
            <person name="Murdoch R.W."/>
            <person name="Higgins S."/>
            <person name="Loffler F."/>
        </authorList>
    </citation>
    <scope>NUCLEOTIDE SEQUENCE</scope>
</reference>